<keyword evidence="5" id="KW-0378">Hydrolase</keyword>
<feature type="binding site" evidence="10">
    <location>
        <position position="240"/>
    </location>
    <ligand>
        <name>a divalent metal cation</name>
        <dbReference type="ChEBI" id="CHEBI:60240"/>
        <label>1</label>
    </ligand>
</feature>
<dbReference type="OrthoDB" id="413993at2759"/>
<evidence type="ECO:0000256" key="8">
    <source>
        <dbReference type="ARBA" id="ARBA00039767"/>
    </source>
</evidence>
<keyword evidence="3" id="KW-0540">Nuclease</keyword>
<dbReference type="InterPro" id="IPR001130">
    <property type="entry name" value="TatD-like"/>
</dbReference>
<reference evidence="12 13" key="1">
    <citation type="submission" date="2025-08" db="UniProtKB">
        <authorList>
            <consortium name="RefSeq"/>
        </authorList>
    </citation>
    <scope>IDENTIFICATION</scope>
    <source>
        <strain evidence="12 13">Airmid</strain>
    </source>
</reference>
<evidence type="ECO:0000313" key="11">
    <source>
        <dbReference type="Proteomes" id="UP000515146"/>
    </source>
</evidence>
<evidence type="ECO:0000256" key="2">
    <source>
        <dbReference type="ARBA" id="ARBA00022490"/>
    </source>
</evidence>
<dbReference type="InterPro" id="IPR050891">
    <property type="entry name" value="TatD-type_Hydrolase"/>
</dbReference>
<keyword evidence="2" id="KW-0963">Cytoplasm</keyword>
<evidence type="ECO:0000256" key="9">
    <source>
        <dbReference type="ARBA" id="ARBA00045223"/>
    </source>
</evidence>
<evidence type="ECO:0000256" key="6">
    <source>
        <dbReference type="ARBA" id="ARBA00022839"/>
    </source>
</evidence>
<name>A0A6P6Y1X1_DERPT</name>
<keyword evidence="6" id="KW-0269">Exonuclease</keyword>
<evidence type="ECO:0000256" key="3">
    <source>
        <dbReference type="ARBA" id="ARBA00022722"/>
    </source>
</evidence>
<comment type="similarity">
    <text evidence="1">Belongs to the metallo-dependent hydrolases superfamily. TatD-type hydrolase family.</text>
</comment>
<dbReference type="SUPFAM" id="SSF51556">
    <property type="entry name" value="Metallo-dependent hydrolases"/>
    <property type="match status" value="1"/>
</dbReference>
<dbReference type="InterPro" id="IPR018228">
    <property type="entry name" value="DNase_TatD-rel_CS"/>
</dbReference>
<dbReference type="AlphaFoldDB" id="A0A6P6Y1X1"/>
<feature type="binding site" evidence="10">
    <location>
        <position position="162"/>
    </location>
    <ligand>
        <name>a divalent metal cation</name>
        <dbReference type="ChEBI" id="CHEBI:60240"/>
        <label>2</label>
    </ligand>
</feature>
<evidence type="ECO:0000256" key="4">
    <source>
        <dbReference type="ARBA" id="ARBA00022723"/>
    </source>
</evidence>
<gene>
    <name evidence="12 13" type="primary">LOC113793646</name>
</gene>
<dbReference type="Proteomes" id="UP000515146">
    <property type="component" value="Unplaced"/>
</dbReference>
<dbReference type="PANTHER" id="PTHR10060">
    <property type="entry name" value="TATD FAMILY DEOXYRIBONUCLEASE"/>
    <property type="match status" value="1"/>
</dbReference>
<dbReference type="GO" id="GO:0046872">
    <property type="term" value="F:metal ion binding"/>
    <property type="evidence" value="ECO:0007669"/>
    <property type="project" value="UniProtKB-KW"/>
</dbReference>
<dbReference type="GO" id="GO:0005829">
    <property type="term" value="C:cytosol"/>
    <property type="evidence" value="ECO:0007669"/>
    <property type="project" value="TreeGrafter"/>
</dbReference>
<feature type="binding site" evidence="10">
    <location>
        <position position="187"/>
    </location>
    <ligand>
        <name>a divalent metal cation</name>
        <dbReference type="ChEBI" id="CHEBI:60240"/>
        <label>2</label>
    </ligand>
</feature>
<dbReference type="GeneID" id="113793646"/>
<organism evidence="11 12">
    <name type="scientific">Dermatophagoides pteronyssinus</name>
    <name type="common">European house dust mite</name>
    <dbReference type="NCBI Taxonomy" id="6956"/>
    <lineage>
        <taxon>Eukaryota</taxon>
        <taxon>Metazoa</taxon>
        <taxon>Ecdysozoa</taxon>
        <taxon>Arthropoda</taxon>
        <taxon>Chelicerata</taxon>
        <taxon>Arachnida</taxon>
        <taxon>Acari</taxon>
        <taxon>Acariformes</taxon>
        <taxon>Sarcoptiformes</taxon>
        <taxon>Astigmata</taxon>
        <taxon>Psoroptidia</taxon>
        <taxon>Analgoidea</taxon>
        <taxon>Pyroglyphidae</taxon>
        <taxon>Dermatophagoidinae</taxon>
        <taxon>Dermatophagoides</taxon>
    </lineage>
</organism>
<evidence type="ECO:0000313" key="12">
    <source>
        <dbReference type="RefSeq" id="XP_027199503.1"/>
    </source>
</evidence>
<accession>A0A6P6Y1X1</accession>
<evidence type="ECO:0000256" key="10">
    <source>
        <dbReference type="PIRSR" id="PIRSR005902-1"/>
    </source>
</evidence>
<dbReference type="KEGG" id="dpte:113793646"/>
<dbReference type="Pfam" id="PF01026">
    <property type="entry name" value="TatD_DNase"/>
    <property type="match status" value="1"/>
</dbReference>
<dbReference type="PROSITE" id="PS01090">
    <property type="entry name" value="TATD_2"/>
    <property type="match status" value="1"/>
</dbReference>
<dbReference type="InterPro" id="IPR032466">
    <property type="entry name" value="Metal_Hydrolase"/>
</dbReference>
<dbReference type="GO" id="GO:0008310">
    <property type="term" value="F:single-stranded DNA 3'-5' DNA exonuclease activity"/>
    <property type="evidence" value="ECO:0007669"/>
    <property type="project" value="TreeGrafter"/>
</dbReference>
<dbReference type="RefSeq" id="XP_027199503.1">
    <property type="nucleotide sequence ID" value="XM_027343702.1"/>
</dbReference>
<evidence type="ECO:0000313" key="13">
    <source>
        <dbReference type="RefSeq" id="XP_027199504.1"/>
    </source>
</evidence>
<dbReference type="Gene3D" id="3.20.20.140">
    <property type="entry name" value="Metal-dependent hydrolases"/>
    <property type="match status" value="1"/>
</dbReference>
<feature type="binding site" evidence="10">
    <location>
        <position position="121"/>
    </location>
    <ligand>
        <name>a divalent metal cation</name>
        <dbReference type="ChEBI" id="CHEBI:60240"/>
        <label>1</label>
    </ligand>
</feature>
<dbReference type="RefSeq" id="XP_027199504.1">
    <property type="nucleotide sequence ID" value="XM_027343703.1"/>
</dbReference>
<comment type="function">
    <text evidence="9">Deoxyribonuclease which catalyzes (in vitro) the decatenation of kinetoplast DNA, which are circular DNA catenated to each other, producing linear DNA molecules. Plays an important role in chromosomal segregation and cell cycle progression during eye development probably via its DNA decatenation activity.</text>
</comment>
<evidence type="ECO:0000256" key="1">
    <source>
        <dbReference type="ARBA" id="ARBA00009275"/>
    </source>
</evidence>
<proteinExistence type="inferred from homology"/>
<dbReference type="PANTHER" id="PTHR10060:SF15">
    <property type="entry name" value="DEOXYRIBONUCLEASE TATDN1"/>
    <property type="match status" value="1"/>
</dbReference>
<evidence type="ECO:0000256" key="5">
    <source>
        <dbReference type="ARBA" id="ARBA00022801"/>
    </source>
</evidence>
<keyword evidence="4 10" id="KW-0479">Metal-binding</keyword>
<dbReference type="CDD" id="cd01310">
    <property type="entry name" value="TatD_DNAse"/>
    <property type="match status" value="1"/>
</dbReference>
<keyword evidence="7" id="KW-0460">Magnesium</keyword>
<protein>
    <recommendedName>
        <fullName evidence="8">Deoxyribonuclease TATDN1</fullName>
    </recommendedName>
</protein>
<evidence type="ECO:0000256" key="7">
    <source>
        <dbReference type="ARBA" id="ARBA00022842"/>
    </source>
</evidence>
<sequence>MNILSENVRVQVSQDFSTLNLNIIDHHYLLIDIGANLTNRKFNRDLESVLQRAEDVGVKKIIVTGTSINSSREALRLARLHPDILLFTAGVHPHDAKQWTEHSESMLREMATNSECVAIGECGLDYNRDFSPRDIQRDVFIKQIEIAVDLKRQGINRPLFLHERDAHEDFVKILEQYKDLLPNIVVHCFTGSQQEALKYLDMGFYLGITGYISKMKPENGLMQLFVEKKFPLDRLMLETDSPYCFPNIRSNKLSQNIKDSLTENSLSYLNRYCSFQRNEPSSLPITLEIVSAYLEMKPEDVAIKTTLNALNFFGISC</sequence>
<keyword evidence="11" id="KW-1185">Reference proteome</keyword>
<dbReference type="OMA" id="HDAKSWE"/>
<dbReference type="FunFam" id="3.20.20.140:FF:000018">
    <property type="entry name" value="3'-5' ssDNA/RNA exonuclease TatD"/>
    <property type="match status" value="1"/>
</dbReference>
<dbReference type="PIRSF" id="PIRSF005902">
    <property type="entry name" value="DNase_TatD"/>
    <property type="match status" value="1"/>
</dbReference>